<organism evidence="1 2">
    <name type="scientific">Rhododendron molle</name>
    <name type="common">Chinese azalea</name>
    <name type="synonym">Azalea mollis</name>
    <dbReference type="NCBI Taxonomy" id="49168"/>
    <lineage>
        <taxon>Eukaryota</taxon>
        <taxon>Viridiplantae</taxon>
        <taxon>Streptophyta</taxon>
        <taxon>Embryophyta</taxon>
        <taxon>Tracheophyta</taxon>
        <taxon>Spermatophyta</taxon>
        <taxon>Magnoliopsida</taxon>
        <taxon>eudicotyledons</taxon>
        <taxon>Gunneridae</taxon>
        <taxon>Pentapetalae</taxon>
        <taxon>asterids</taxon>
        <taxon>Ericales</taxon>
        <taxon>Ericaceae</taxon>
        <taxon>Ericoideae</taxon>
        <taxon>Rhodoreae</taxon>
        <taxon>Rhododendron</taxon>
    </lineage>
</organism>
<reference evidence="1" key="1">
    <citation type="submission" date="2022-02" db="EMBL/GenBank/DDBJ databases">
        <title>Plant Genome Project.</title>
        <authorList>
            <person name="Zhang R.-G."/>
        </authorList>
    </citation>
    <scope>NUCLEOTIDE SEQUENCE</scope>
    <source>
        <strain evidence="1">AT1</strain>
    </source>
</reference>
<accession>A0ACC0LEJ6</accession>
<protein>
    <submittedName>
        <fullName evidence="1">Uncharacterized protein</fullName>
    </submittedName>
</protein>
<gene>
    <name evidence="1" type="ORF">RHMOL_Rhmol12G0005800</name>
</gene>
<dbReference type="EMBL" id="CM046399">
    <property type="protein sequence ID" value="KAI8526558.1"/>
    <property type="molecule type" value="Genomic_DNA"/>
</dbReference>
<evidence type="ECO:0000313" key="1">
    <source>
        <dbReference type="EMBL" id="KAI8526558.1"/>
    </source>
</evidence>
<dbReference type="Proteomes" id="UP001062846">
    <property type="component" value="Chromosome 12"/>
</dbReference>
<evidence type="ECO:0000313" key="2">
    <source>
        <dbReference type="Proteomes" id="UP001062846"/>
    </source>
</evidence>
<keyword evidence="2" id="KW-1185">Reference proteome</keyword>
<proteinExistence type="predicted"/>
<name>A0ACC0LEJ6_RHOML</name>
<comment type="caution">
    <text evidence="1">The sequence shown here is derived from an EMBL/GenBank/DDBJ whole genome shotgun (WGS) entry which is preliminary data.</text>
</comment>
<sequence>MAVNGDKPHVVCIPFPAQSHMKAMLKLAKLLHHEGFHITFVNTEYNHKRFLRVRGPNSLDGLPDFRFETIPDGLPPSDPNTPQDVLSLRESIRKNALEPPFLSLVSKLNDSSASGPDVPPVTCIVSDGFMSFTITAGEDLGIPVILFYTLSACGFMGFYQFRNLQEKGLTPLKAQSQMKARLKLAKLLHHKGFHIIFVSTEYKHVLTVRGPHSLDGLPDFRFALPPPDSNATQSIRKNPPEPFLSLVFKLNDNSASGSDVSPVTCIVSYDFMIFTIIAS</sequence>